<dbReference type="SUPFAM" id="SSF46934">
    <property type="entry name" value="UBA-like"/>
    <property type="match status" value="1"/>
</dbReference>
<keyword evidence="4" id="KW-0496">Mitochondrion</keyword>
<reference evidence="7 8" key="1">
    <citation type="journal article" date="2018" name="Genome Biol. Evol.">
        <title>Multiple Roots of Fruiting Body Formation in Amoebozoa.</title>
        <authorList>
            <person name="Hillmann F."/>
            <person name="Forbes G."/>
            <person name="Novohradska S."/>
            <person name="Ferling I."/>
            <person name="Riege K."/>
            <person name="Groth M."/>
            <person name="Westermann M."/>
            <person name="Marz M."/>
            <person name="Spaller T."/>
            <person name="Winckler T."/>
            <person name="Schaap P."/>
            <person name="Glockner G."/>
        </authorList>
    </citation>
    <scope>NUCLEOTIDE SEQUENCE [LARGE SCALE GENOMIC DNA]</scope>
    <source>
        <strain evidence="7 8">Jena</strain>
    </source>
</reference>
<dbReference type="OrthoDB" id="277235at2759"/>
<organism evidence="7 8">
    <name type="scientific">Planoprotostelium fungivorum</name>
    <dbReference type="NCBI Taxonomy" id="1890364"/>
    <lineage>
        <taxon>Eukaryota</taxon>
        <taxon>Amoebozoa</taxon>
        <taxon>Evosea</taxon>
        <taxon>Variosea</taxon>
        <taxon>Cavosteliida</taxon>
        <taxon>Cavosteliaceae</taxon>
        <taxon>Planoprotostelium</taxon>
    </lineage>
</organism>
<dbReference type="Proteomes" id="UP000241769">
    <property type="component" value="Unassembled WGS sequence"/>
</dbReference>
<dbReference type="GO" id="GO:0005739">
    <property type="term" value="C:mitochondrion"/>
    <property type="evidence" value="ECO:0007669"/>
    <property type="project" value="UniProtKB-SubCell"/>
</dbReference>
<protein>
    <recommendedName>
        <fullName evidence="4">Elongation factor Ts, mitochondrial</fullName>
        <shortName evidence="4">EF-Ts</shortName>
        <shortName evidence="4">EF-TsMt</shortName>
    </recommendedName>
</protein>
<comment type="similarity">
    <text evidence="1 4 5">Belongs to the EF-Ts family.</text>
</comment>
<comment type="caution">
    <text evidence="7">The sequence shown here is derived from an EMBL/GenBank/DDBJ whole genome shotgun (WGS) entry which is preliminary data.</text>
</comment>
<evidence type="ECO:0000256" key="2">
    <source>
        <dbReference type="ARBA" id="ARBA00022768"/>
    </source>
</evidence>
<dbReference type="GO" id="GO:0003746">
    <property type="term" value="F:translation elongation factor activity"/>
    <property type="evidence" value="ECO:0007669"/>
    <property type="project" value="UniProtKB-UniRule"/>
</dbReference>
<dbReference type="FunFam" id="1.10.8.10:FF:000001">
    <property type="entry name" value="Elongation factor Ts"/>
    <property type="match status" value="1"/>
</dbReference>
<dbReference type="PANTHER" id="PTHR11741">
    <property type="entry name" value="ELONGATION FACTOR TS"/>
    <property type="match status" value="1"/>
</dbReference>
<dbReference type="InParanoid" id="A0A2P6NAE8"/>
<dbReference type="Gene3D" id="3.30.479.20">
    <property type="entry name" value="Elongation factor Ts, dimerisation domain"/>
    <property type="match status" value="2"/>
</dbReference>
<comment type="function">
    <text evidence="4 5">Associates with the EF-Tu.GDP complex and induces the exchange of GDP to GTP. It remains bound to the aminoacyl-tRNA.EF-Tu.GTP complex up to the GTP hydrolysis stage on the ribosome.</text>
</comment>
<evidence type="ECO:0000256" key="5">
    <source>
        <dbReference type="RuleBase" id="RU000642"/>
    </source>
</evidence>
<evidence type="ECO:0000256" key="1">
    <source>
        <dbReference type="ARBA" id="ARBA00005532"/>
    </source>
</evidence>
<dbReference type="EMBL" id="MDYQ01000135">
    <property type="protein sequence ID" value="PRP80909.1"/>
    <property type="molecule type" value="Genomic_DNA"/>
</dbReference>
<dbReference type="Gene3D" id="1.10.8.10">
    <property type="entry name" value="DNA helicase RuvA subunit, C-terminal domain"/>
    <property type="match status" value="1"/>
</dbReference>
<keyword evidence="8" id="KW-1185">Reference proteome</keyword>
<evidence type="ECO:0000256" key="3">
    <source>
        <dbReference type="ARBA" id="ARBA00022917"/>
    </source>
</evidence>
<name>A0A2P6NAE8_9EUKA</name>
<dbReference type="SUPFAM" id="SSF54713">
    <property type="entry name" value="Elongation factor Ts (EF-Ts), dimerisation domain"/>
    <property type="match status" value="2"/>
</dbReference>
<dbReference type="InterPro" id="IPR014039">
    <property type="entry name" value="Transl_elong_EFTs/EF1B_dimer"/>
</dbReference>
<dbReference type="AlphaFoldDB" id="A0A2P6NAE8"/>
<evidence type="ECO:0000259" key="6">
    <source>
        <dbReference type="Pfam" id="PF00889"/>
    </source>
</evidence>
<dbReference type="InterPro" id="IPR036402">
    <property type="entry name" value="EF-Ts_dimer_sf"/>
</dbReference>
<sequence>MSSLLRLSLPTQSAFKSCNAVFQPRSLNRVSNARSFSRSFATEEVKVPTHLLKELRAQTLAGYSDCKAALAAEGNDIVKATEWLKKKGILKAAKKADRIAADGVLGMLINPERTQGVITELNCETDFVSRGDSFSKLSGDTTQAAHQLAAGRAAGAHDLLNDLTAQKSVSEGIVDTISKLGENIRLRRAHCLTSTPGGVIGGYMHRVQDSEKVKPVTLGKIASLVSLKCEGSAAGSEKARDLANKLAVHVVGFNPQFLNPEEVTEQDYENFKAAFMKKQEDKLADKQMKFSRTKSLEDVVLLEQEFSLHGTKKVREVLADLSQELGGRVTIEKFIKVNCGEGIEKKEEDFAKEVCWRCKAIEACTRIDQFWTLK</sequence>
<dbReference type="InterPro" id="IPR001816">
    <property type="entry name" value="Transl_elong_EFTs/EF1B"/>
</dbReference>
<dbReference type="HAMAP" id="MF_00050">
    <property type="entry name" value="EF_Ts"/>
    <property type="match status" value="1"/>
</dbReference>
<dbReference type="NCBIfam" id="TIGR00116">
    <property type="entry name" value="tsf"/>
    <property type="match status" value="1"/>
</dbReference>
<keyword evidence="3 4" id="KW-0648">Protein biosynthesis</keyword>
<evidence type="ECO:0000256" key="4">
    <source>
        <dbReference type="HAMAP-Rule" id="MF_03135"/>
    </source>
</evidence>
<comment type="subcellular location">
    <subcellularLocation>
        <location evidence="4">Mitochondrion</location>
    </subcellularLocation>
</comment>
<proteinExistence type="inferred from homology"/>
<feature type="domain" description="Translation elongation factor EFTs/EF1B dimerisation" evidence="6">
    <location>
        <begin position="116"/>
        <end position="341"/>
    </location>
</feature>
<keyword evidence="2 4" id="KW-0251">Elongation factor</keyword>
<dbReference type="InterPro" id="IPR018101">
    <property type="entry name" value="Transl_elong_Ts_CS"/>
</dbReference>
<accession>A0A2P6NAE8</accession>
<dbReference type="Pfam" id="PF00889">
    <property type="entry name" value="EF_TS"/>
    <property type="match status" value="1"/>
</dbReference>
<dbReference type="InterPro" id="IPR009060">
    <property type="entry name" value="UBA-like_sf"/>
</dbReference>
<dbReference type="PROSITE" id="PS01127">
    <property type="entry name" value="EF_TS_2"/>
    <property type="match status" value="1"/>
</dbReference>
<dbReference type="CDD" id="cd14275">
    <property type="entry name" value="UBA_EF-Ts"/>
    <property type="match status" value="1"/>
</dbReference>
<evidence type="ECO:0000313" key="8">
    <source>
        <dbReference type="Proteomes" id="UP000241769"/>
    </source>
</evidence>
<gene>
    <name evidence="4" type="primary">TSFM</name>
    <name evidence="7" type="ORF">PROFUN_11350</name>
</gene>
<evidence type="ECO:0000313" key="7">
    <source>
        <dbReference type="EMBL" id="PRP80909.1"/>
    </source>
</evidence>
<dbReference type="GO" id="GO:0070125">
    <property type="term" value="P:mitochondrial translational elongation"/>
    <property type="evidence" value="ECO:0007669"/>
    <property type="project" value="TreeGrafter"/>
</dbReference>
<dbReference type="PANTHER" id="PTHR11741:SF0">
    <property type="entry name" value="ELONGATION FACTOR TS, MITOCHONDRIAL"/>
    <property type="match status" value="1"/>
</dbReference>
<dbReference type="FunCoup" id="A0A2P6NAE8">
    <property type="interactions" value="628"/>
</dbReference>
<dbReference type="STRING" id="1890364.A0A2P6NAE8"/>